<evidence type="ECO:0000313" key="2">
    <source>
        <dbReference type="EMBL" id="EEG06925.1"/>
    </source>
</evidence>
<dbReference type="RefSeq" id="WP_008955691.1">
    <property type="nucleotide sequence ID" value="NZ_ACIS01000013.1"/>
</dbReference>
<comment type="caution">
    <text evidence="2">The sequence shown here is derived from an EMBL/GenBank/DDBJ whole genome shotgun (WGS) entry which is preliminary data.</text>
</comment>
<keyword evidence="1" id="KW-1133">Transmembrane helix</keyword>
<keyword evidence="1" id="KW-0472">Membrane</keyword>
<dbReference type="Proteomes" id="UP000003165">
    <property type="component" value="Unassembled WGS sequence"/>
</dbReference>
<evidence type="ECO:0000313" key="3">
    <source>
        <dbReference type="Proteomes" id="UP000003165"/>
    </source>
</evidence>
<sequence>MPSFSTGTVQTVLVCATAPAEGFTALSPVSSAGDAVSVCPGGAQLYTRQAYVLDASQQQAVDAALGPFDYGYASALWTLAFSTVVGLYFVSHGISLVLNMIRRG</sequence>
<dbReference type="EMBL" id="ACIS01000013">
    <property type="protein sequence ID" value="EEG06925.1"/>
    <property type="molecule type" value="Genomic_DNA"/>
</dbReference>
<protein>
    <submittedName>
        <fullName evidence="2">Uncharacterized protein</fullName>
    </submittedName>
</protein>
<accession>B9Z8I7</accession>
<keyword evidence="1" id="KW-0812">Transmembrane</keyword>
<organism evidence="2 3">
    <name type="scientific">Pseudogulbenkiania ferrooxidans 2002</name>
    <dbReference type="NCBI Taxonomy" id="279714"/>
    <lineage>
        <taxon>Bacteria</taxon>
        <taxon>Pseudomonadati</taxon>
        <taxon>Pseudomonadota</taxon>
        <taxon>Betaproteobacteria</taxon>
        <taxon>Neisseriales</taxon>
        <taxon>Chromobacteriaceae</taxon>
        <taxon>Pseudogulbenkiania</taxon>
    </lineage>
</organism>
<evidence type="ECO:0000256" key="1">
    <source>
        <dbReference type="SAM" id="Phobius"/>
    </source>
</evidence>
<dbReference type="AlphaFoldDB" id="B9Z8I7"/>
<gene>
    <name evidence="2" type="ORF">FuraDRAFT_3673</name>
</gene>
<keyword evidence="3" id="KW-1185">Reference proteome</keyword>
<feature type="transmembrane region" description="Helical" evidence="1">
    <location>
        <begin position="75"/>
        <end position="98"/>
    </location>
</feature>
<proteinExistence type="predicted"/>
<name>B9Z8I7_9NEIS</name>
<reference evidence="2 3" key="1">
    <citation type="submission" date="2009-02" db="EMBL/GenBank/DDBJ databases">
        <title>Sequencing of the draft genome and assembly of Lutiella nitroferrum 2002.</title>
        <authorList>
            <consortium name="US DOE Joint Genome Institute (JGI-PGF)"/>
            <person name="Lucas S."/>
            <person name="Copeland A."/>
            <person name="Lapidus A."/>
            <person name="Glavina del Rio T."/>
            <person name="Tice H."/>
            <person name="Bruce D."/>
            <person name="Goodwin L."/>
            <person name="Pitluck S."/>
            <person name="Larimer F."/>
            <person name="Land M.L."/>
            <person name="Hauser L."/>
            <person name="Coates J.D."/>
        </authorList>
    </citation>
    <scope>NUCLEOTIDE SEQUENCE [LARGE SCALE GENOMIC DNA]</scope>
    <source>
        <strain evidence="2 3">2002</strain>
    </source>
</reference>